<keyword evidence="1" id="KW-0812">Transmembrane</keyword>
<gene>
    <name evidence="3" type="ordered locus">Plabr_0354</name>
</gene>
<name>F0SQK7_RUBBR</name>
<reference evidence="4" key="1">
    <citation type="submission" date="2011-02" db="EMBL/GenBank/DDBJ databases">
        <title>The complete genome of Planctomyces brasiliensis DSM 5305.</title>
        <authorList>
            <person name="Lucas S."/>
            <person name="Copeland A."/>
            <person name="Lapidus A."/>
            <person name="Bruce D."/>
            <person name="Goodwin L."/>
            <person name="Pitluck S."/>
            <person name="Kyrpides N."/>
            <person name="Mavromatis K."/>
            <person name="Pagani I."/>
            <person name="Ivanova N."/>
            <person name="Ovchinnikova G."/>
            <person name="Lu M."/>
            <person name="Detter J.C."/>
            <person name="Han C."/>
            <person name="Land M."/>
            <person name="Hauser L."/>
            <person name="Markowitz V."/>
            <person name="Cheng J.-F."/>
            <person name="Hugenholtz P."/>
            <person name="Woyke T."/>
            <person name="Wu D."/>
            <person name="Tindall B."/>
            <person name="Pomrenke H.G."/>
            <person name="Brambilla E."/>
            <person name="Klenk H.-P."/>
            <person name="Eisen J.A."/>
        </authorList>
    </citation>
    <scope>NUCLEOTIDE SEQUENCE [LARGE SCALE GENOMIC DNA]</scope>
    <source>
        <strain evidence="4">ATCC 49424 / DSM 5305 / JCM 21570 / IAM 15109 / NBRC 103401 / IFAM 1448</strain>
    </source>
</reference>
<dbReference type="GO" id="GO:0080120">
    <property type="term" value="P:CAAX-box protein maturation"/>
    <property type="evidence" value="ECO:0007669"/>
    <property type="project" value="UniProtKB-ARBA"/>
</dbReference>
<dbReference type="Pfam" id="PF02517">
    <property type="entry name" value="Rce1-like"/>
    <property type="match status" value="1"/>
</dbReference>
<dbReference type="OrthoDB" id="118729at2"/>
<evidence type="ECO:0000256" key="1">
    <source>
        <dbReference type="SAM" id="Phobius"/>
    </source>
</evidence>
<feature type="domain" description="CAAX prenyl protease 2/Lysostaphin resistance protein A-like" evidence="2">
    <location>
        <begin position="91"/>
        <end position="180"/>
    </location>
</feature>
<evidence type="ECO:0000313" key="3">
    <source>
        <dbReference type="EMBL" id="ADY57982.1"/>
    </source>
</evidence>
<dbReference type="AlphaFoldDB" id="F0SQK7"/>
<dbReference type="Proteomes" id="UP000006860">
    <property type="component" value="Chromosome"/>
</dbReference>
<dbReference type="RefSeq" id="WP_013626726.1">
    <property type="nucleotide sequence ID" value="NC_015174.1"/>
</dbReference>
<dbReference type="PANTHER" id="PTHR43592">
    <property type="entry name" value="CAAX AMINO TERMINAL PROTEASE"/>
    <property type="match status" value="1"/>
</dbReference>
<dbReference type="MEROPS" id="G05.A04"/>
<dbReference type="PANTHER" id="PTHR43592:SF15">
    <property type="entry name" value="CAAX AMINO TERMINAL PROTEASE FAMILY PROTEIN"/>
    <property type="match status" value="1"/>
</dbReference>
<keyword evidence="1" id="KW-1133">Transmembrane helix</keyword>
<feature type="transmembrane region" description="Helical" evidence="1">
    <location>
        <begin position="12"/>
        <end position="33"/>
    </location>
</feature>
<keyword evidence="1" id="KW-0472">Membrane</keyword>
<feature type="transmembrane region" description="Helical" evidence="1">
    <location>
        <begin position="122"/>
        <end position="155"/>
    </location>
</feature>
<keyword evidence="4" id="KW-1185">Reference proteome</keyword>
<dbReference type="eggNOG" id="COG1266">
    <property type="taxonomic scope" value="Bacteria"/>
</dbReference>
<organism evidence="3 4">
    <name type="scientific">Rubinisphaera brasiliensis (strain ATCC 49424 / DSM 5305 / JCM 21570 / IAM 15109 / NBRC 103401 / IFAM 1448)</name>
    <name type="common">Planctomyces brasiliensis</name>
    <dbReference type="NCBI Taxonomy" id="756272"/>
    <lineage>
        <taxon>Bacteria</taxon>
        <taxon>Pseudomonadati</taxon>
        <taxon>Planctomycetota</taxon>
        <taxon>Planctomycetia</taxon>
        <taxon>Planctomycetales</taxon>
        <taxon>Planctomycetaceae</taxon>
        <taxon>Rubinisphaera</taxon>
    </lineage>
</organism>
<dbReference type="GO" id="GO:0004175">
    <property type="term" value="F:endopeptidase activity"/>
    <property type="evidence" value="ECO:0007669"/>
    <property type="project" value="UniProtKB-ARBA"/>
</dbReference>
<dbReference type="KEGG" id="pbs:Plabr_0354"/>
<evidence type="ECO:0000313" key="4">
    <source>
        <dbReference type="Proteomes" id="UP000006860"/>
    </source>
</evidence>
<dbReference type="HOGENOM" id="CLU_087412_0_0_0"/>
<evidence type="ECO:0000259" key="2">
    <source>
        <dbReference type="Pfam" id="PF02517"/>
    </source>
</evidence>
<feature type="transmembrane region" description="Helical" evidence="1">
    <location>
        <begin position="45"/>
        <end position="63"/>
    </location>
</feature>
<proteinExistence type="predicted"/>
<sequence length="209" mass="23021">MRFKSRDEFLTSAGMFEFSLLLVAMALGWLFSVSPTEHVAATPMATAYGVLAAFPLFLVFLGVEQIPVKPIQKIQETVLQTLGNYLADCNWLELALLASLAGIGEEVLFRGFLMTWVESWGGYGVGLVVSSIAFGAMHAVTWVYTVFACLAGLYFGWLFDATGERNLLPPILCHSLYDFLAFAIIVRDVRKERAAEEENTTEEESADAA</sequence>
<dbReference type="STRING" id="756272.Plabr_0354"/>
<dbReference type="InterPro" id="IPR003675">
    <property type="entry name" value="Rce1/LyrA-like_dom"/>
</dbReference>
<protein>
    <submittedName>
        <fullName evidence="3">Abortive infection protein</fullName>
    </submittedName>
</protein>
<dbReference type="EMBL" id="CP002546">
    <property type="protein sequence ID" value="ADY57982.1"/>
    <property type="molecule type" value="Genomic_DNA"/>
</dbReference>
<accession>F0SQK7</accession>